<reference evidence="2" key="1">
    <citation type="journal article" date="2021" name="PeerJ">
        <title>Extensive microbial diversity within the chicken gut microbiome revealed by metagenomics and culture.</title>
        <authorList>
            <person name="Gilroy R."/>
            <person name="Ravi A."/>
            <person name="Getino M."/>
            <person name="Pursley I."/>
            <person name="Horton D.L."/>
            <person name="Alikhan N.F."/>
            <person name="Baker D."/>
            <person name="Gharbi K."/>
            <person name="Hall N."/>
            <person name="Watson M."/>
            <person name="Adriaenssens E.M."/>
            <person name="Foster-Nyarko E."/>
            <person name="Jarju S."/>
            <person name="Secka A."/>
            <person name="Antonio M."/>
            <person name="Oren A."/>
            <person name="Chaudhuri R.R."/>
            <person name="La Ragione R."/>
            <person name="Hildebrand F."/>
            <person name="Pallen M.J."/>
        </authorList>
    </citation>
    <scope>NUCLEOTIDE SEQUENCE</scope>
    <source>
        <strain evidence="2">ChiHjej10B9-743</strain>
    </source>
</reference>
<dbReference type="PANTHER" id="PTHR43016:SF13">
    <property type="entry name" value="PRESEQUENCE PROTEASE, MITOCHONDRIAL"/>
    <property type="match status" value="1"/>
</dbReference>
<gene>
    <name evidence="2" type="ORF">IAA42_05775</name>
</gene>
<sequence>MAEKNFVEPRAELAVGTRHAGFTVTAVEPLRELSGCAYVMRHDATGARALWLACADVNKAFAISFKTPPADDTGVFHILEHSVLCGSDRYPVKEPFVNLLKTSMQTFLNALTFPDKTMYPVASTNTTDLENLMSVYLDAVLHPAIWHRRRIFEQEGWHLEADKDGALSYNGVVLNEMKGALSDPDDVLYQALTRALFPDTCYSFESGGNPRAIPTLTYEAFLDSHARHYTPSNAYVFLYGDLDADRELALVDEALRGAAGRGAGAPNPLTLQTPVRANRTEVRMATAPNNSEVGLSYVIGTAADRTRVLAADVLLDALCGSNEAPLKRRVLDAGLADDFSATLIDGVLQPQAMFCLRGLRPGAGEKFRALVESTCAELAESGIPRDKLEASLAQAEFNLREGDWGGYPDGVALAMQAMSSWLYDDERPVDYLRYEDALAELKRGLDEGLFERLLRELVCESAHCAEVELVPVEEGGDADEEAAELSRLREAMSEGDLVAVREEVAALRAEQEAPDTPEALATLPQLRVSDIGPAPAEPPTLTVDAPLPCVAHELETHGIDYVYHYFGLGCLAFDELPYVGVLTELLGRLATARHSASDLDTIVETRLGGLDFFLETHTRDDDLSFAAPTLVVGASALSEKVDALHELPREVWAETDFTDLARIRDILTQRRVALEQYYLSSGHSAALGRTSTYFSAAALVSGAMGGLDYYLFLRELLEHWDERASGLPELLADLARRVFTADDVVVSFTGPAVDRDRFWDAGGTLGLSAGASRTERLVVPATSPRREAFVIPSDVAYVARASAPSGADTGSVGTWQVATRALSYDYLWNEVRVKGCAYGVGFKRSTEGLRQFWSYRDPSVDATLARYDAAAGWLADWEPGDGELDGYIVATVAGHDAPVKPRQLARRQDVARFDSRPAGWRDAVREQELSTTADDLRSLAAALADTDAASGICVFGGREAIESSGVAFDSVTELC</sequence>
<dbReference type="Pfam" id="PF08367">
    <property type="entry name" value="M16C_assoc"/>
    <property type="match status" value="1"/>
</dbReference>
<dbReference type="InterPro" id="IPR055130">
    <property type="entry name" value="PreP_C"/>
</dbReference>
<dbReference type="PANTHER" id="PTHR43016">
    <property type="entry name" value="PRESEQUENCE PROTEASE"/>
    <property type="match status" value="1"/>
</dbReference>
<evidence type="ECO:0000313" key="2">
    <source>
        <dbReference type="EMBL" id="HIY79926.1"/>
    </source>
</evidence>
<accession>A0A9D1ZAF5</accession>
<dbReference type="GO" id="GO:0046872">
    <property type="term" value="F:metal ion binding"/>
    <property type="evidence" value="ECO:0007669"/>
    <property type="project" value="InterPro"/>
</dbReference>
<dbReference type="GO" id="GO:0016485">
    <property type="term" value="P:protein processing"/>
    <property type="evidence" value="ECO:0007669"/>
    <property type="project" value="TreeGrafter"/>
</dbReference>
<comment type="caution">
    <text evidence="2">The sequence shown here is derived from an EMBL/GenBank/DDBJ whole genome shotgun (WGS) entry which is preliminary data.</text>
</comment>
<dbReference type="SUPFAM" id="SSF63411">
    <property type="entry name" value="LuxS/MPP-like metallohydrolase"/>
    <property type="match status" value="4"/>
</dbReference>
<dbReference type="EMBL" id="DXCP01000043">
    <property type="protein sequence ID" value="HIY79926.1"/>
    <property type="molecule type" value="Genomic_DNA"/>
</dbReference>
<evidence type="ECO:0000313" key="3">
    <source>
        <dbReference type="Proteomes" id="UP000824133"/>
    </source>
</evidence>
<dbReference type="SMART" id="SM01264">
    <property type="entry name" value="M16C_associated"/>
    <property type="match status" value="1"/>
</dbReference>
<dbReference type="GO" id="GO:0004222">
    <property type="term" value="F:metalloendopeptidase activity"/>
    <property type="evidence" value="ECO:0007669"/>
    <property type="project" value="TreeGrafter"/>
</dbReference>
<dbReference type="Gene3D" id="3.30.830.10">
    <property type="entry name" value="Metalloenzyme, LuxS/M16 peptidase-like"/>
    <property type="match status" value="4"/>
</dbReference>
<dbReference type="InterPro" id="IPR013578">
    <property type="entry name" value="Peptidase_M16C_assoc"/>
</dbReference>
<name>A0A9D1ZAF5_9ACTN</name>
<reference evidence="2" key="2">
    <citation type="submission" date="2021-04" db="EMBL/GenBank/DDBJ databases">
        <authorList>
            <person name="Gilroy R."/>
        </authorList>
    </citation>
    <scope>NUCLEOTIDE SEQUENCE</scope>
    <source>
        <strain evidence="2">ChiHjej10B9-743</strain>
    </source>
</reference>
<dbReference type="InterPro" id="IPR007863">
    <property type="entry name" value="Peptidase_M16_C"/>
</dbReference>
<dbReference type="AlphaFoldDB" id="A0A9D1ZAF5"/>
<dbReference type="Pfam" id="PF05193">
    <property type="entry name" value="Peptidase_M16_C"/>
    <property type="match status" value="1"/>
</dbReference>
<dbReference type="Proteomes" id="UP000824133">
    <property type="component" value="Unassembled WGS sequence"/>
</dbReference>
<evidence type="ECO:0000259" key="1">
    <source>
        <dbReference type="SMART" id="SM01264"/>
    </source>
</evidence>
<dbReference type="Pfam" id="PF22516">
    <property type="entry name" value="PreP_C"/>
    <property type="match status" value="1"/>
</dbReference>
<proteinExistence type="predicted"/>
<dbReference type="InterPro" id="IPR011249">
    <property type="entry name" value="Metalloenz_LuxS/M16"/>
</dbReference>
<organism evidence="2 3">
    <name type="scientific">Candidatus Olsenella excrementavium</name>
    <dbReference type="NCBI Taxonomy" id="2838709"/>
    <lineage>
        <taxon>Bacteria</taxon>
        <taxon>Bacillati</taxon>
        <taxon>Actinomycetota</taxon>
        <taxon>Coriobacteriia</taxon>
        <taxon>Coriobacteriales</taxon>
        <taxon>Atopobiaceae</taxon>
        <taxon>Olsenella</taxon>
    </lineage>
</organism>
<feature type="domain" description="Peptidase M16C associated" evidence="1">
    <location>
        <begin position="469"/>
        <end position="716"/>
    </location>
</feature>
<dbReference type="FunFam" id="3.30.830.10:FF:000011">
    <property type="entry name" value="Presequence protease, mitochondrial"/>
    <property type="match status" value="1"/>
</dbReference>
<protein>
    <submittedName>
        <fullName evidence="2">Insulinase family protein</fullName>
    </submittedName>
</protein>